<keyword evidence="4" id="KW-0436">Ligase</keyword>
<dbReference type="InterPro" id="IPR005479">
    <property type="entry name" value="CPAse_ATP-bd"/>
</dbReference>
<dbReference type="InterPro" id="IPR011761">
    <property type="entry name" value="ATP-grasp"/>
</dbReference>
<evidence type="ECO:0000256" key="15">
    <source>
        <dbReference type="SAM" id="MobiDB-lite"/>
    </source>
</evidence>
<evidence type="ECO:0000313" key="21">
    <source>
        <dbReference type="EMBL" id="KAK9918805.1"/>
    </source>
</evidence>
<dbReference type="PROSITE" id="PS50989">
    <property type="entry name" value="COA_CT_CTER"/>
    <property type="match status" value="1"/>
</dbReference>
<keyword evidence="10" id="KW-0092">Biotin</keyword>
<dbReference type="InterPro" id="IPR049074">
    <property type="entry name" value="ACCA_BT"/>
</dbReference>
<dbReference type="PANTHER" id="PTHR45728">
    <property type="entry name" value="ACETYL-COA CARBOXYLASE, ISOFORM A"/>
    <property type="match status" value="1"/>
</dbReference>
<keyword evidence="7 14" id="KW-0067">ATP-binding</keyword>
<feature type="region of interest" description="Disordered" evidence="15">
    <location>
        <begin position="21"/>
        <end position="81"/>
    </location>
</feature>
<feature type="compositionally biased region" description="Polar residues" evidence="15">
    <location>
        <begin position="62"/>
        <end position="73"/>
    </location>
</feature>
<dbReference type="PROSITE" id="PS50975">
    <property type="entry name" value="ATP_GRASP"/>
    <property type="match status" value="1"/>
</dbReference>
<dbReference type="PROSITE" id="PS50979">
    <property type="entry name" value="BC"/>
    <property type="match status" value="1"/>
</dbReference>
<evidence type="ECO:0000256" key="8">
    <source>
        <dbReference type="ARBA" id="ARBA00023098"/>
    </source>
</evidence>
<evidence type="ECO:0000256" key="6">
    <source>
        <dbReference type="ARBA" id="ARBA00022832"/>
    </source>
</evidence>
<evidence type="ECO:0000256" key="4">
    <source>
        <dbReference type="ARBA" id="ARBA00022598"/>
    </source>
</evidence>
<dbReference type="PROSITE" id="PS50980">
    <property type="entry name" value="COA_CT_NTER"/>
    <property type="match status" value="1"/>
</dbReference>
<dbReference type="InterPro" id="IPR011762">
    <property type="entry name" value="COA_CT_N"/>
</dbReference>
<evidence type="ECO:0000256" key="5">
    <source>
        <dbReference type="ARBA" id="ARBA00022741"/>
    </source>
</evidence>
<dbReference type="InterPro" id="IPR029045">
    <property type="entry name" value="ClpP/crotonase-like_dom_sf"/>
</dbReference>
<dbReference type="InterPro" id="IPR013815">
    <property type="entry name" value="ATP_grasp_subdomain_1"/>
</dbReference>
<dbReference type="SUPFAM" id="SSF51230">
    <property type="entry name" value="Single hybrid motif"/>
    <property type="match status" value="1"/>
</dbReference>
<evidence type="ECO:0000259" key="18">
    <source>
        <dbReference type="PROSITE" id="PS50979"/>
    </source>
</evidence>
<dbReference type="CDD" id="cd06850">
    <property type="entry name" value="biotinyl_domain"/>
    <property type="match status" value="1"/>
</dbReference>
<organism evidence="21 22">
    <name type="scientific">Coccomyxa subellipsoidea</name>
    <dbReference type="NCBI Taxonomy" id="248742"/>
    <lineage>
        <taxon>Eukaryota</taxon>
        <taxon>Viridiplantae</taxon>
        <taxon>Chlorophyta</taxon>
        <taxon>core chlorophytes</taxon>
        <taxon>Trebouxiophyceae</taxon>
        <taxon>Trebouxiophyceae incertae sedis</taxon>
        <taxon>Coccomyxaceae</taxon>
        <taxon>Coccomyxa</taxon>
    </lineage>
</organism>
<keyword evidence="3" id="KW-0444">Lipid biosynthesis</keyword>
<dbReference type="Pfam" id="PF00289">
    <property type="entry name" value="Biotin_carb_N"/>
    <property type="match status" value="1"/>
</dbReference>
<dbReference type="InterPro" id="IPR049076">
    <property type="entry name" value="ACCA"/>
</dbReference>
<dbReference type="InterPro" id="IPR011053">
    <property type="entry name" value="Single_hybrid_motif"/>
</dbReference>
<dbReference type="InterPro" id="IPR005482">
    <property type="entry name" value="Biotin_COase_C"/>
</dbReference>
<sequence length="2407" mass="258948">MVERYENVYLDVDVGPSPFERASSHGALPRTSSVEHTAPEGPVLSHSGELARRRLPGHKRASSLSDLSRQGSNPLKMGVPKRVPSLNTQVEGKCRELGGINAIHSVLVANNGIAAVKFIRSIRSWAYKTFGNERAVALVAMATPEDMRIDAEHIRMADQFVEVPGGSNNNNYGNVQLIVQVADRANVDAVWPGWGHASEKPELPIALSETPSGIRFLGPPAPAMAALGDKIGSTILAQAAGVPTIPWSGAGVSVDYESCAGKIPAEIYRKACIHNLDEALVSCRKIGYPIMLKASWGGGGKGIRKVLNDDDVRASFKQVQGEVPGSPIFAMKLAPQSRHLEVQLICDEYGGVASIFSRDCSVQRRHQKIVEEGPVSKAPPAVLADMERCARALARSVGYVGAATVEYLYTLDDGKYFFLELNPRLQVEHPVTEWISGVNIPSCQLMIGMGVPLHRIPDIRRLFGKDPKGIGPVDFEAEAQIPPSGHVVAVRVTSEDANDGFKPTCGSIDELSFRTSPDVWGYFSVKSGGGIHEFSDSQFGHLFAKGDTREAAIRAMVVALKEVKIRGEIRTTIDYCVEMIQSPDFVGNAIHTGWLDSRIASHVRAEKPAWYLAVISGALLRTLDFVAARSAEYLGYLEKGQLPPARLTLTAFEEAFVLDGLKYTVKVSRRGPQSFRVFLGSSHVDVVARKLNDGGLLVQVDGQSHVVHSEEEALGTRLTIDSLTCLMANETDPSKLLAISPGKLMRYLVPDESHVVVDQPYAEIEVMKMLMPLLTPATGKINFQLPEGAVLTAGDLIAVLDLDDPGAVTAAAPYLGGFPELGPPLVHSQGVDYRFKEAYSASKMILEGYEHPVDQVVEDLLSCLDDPALALLQWNEAFGVVQTRLPGELAMELEGLATEYEADLMFYQQEGTDSETEDDEDNAEPLRPLRNFPAVALITAIHSFLENTKPADRSPLSAQCEPLLAVAEAHAEGKEAFARSIATELFSDFLSVEERFAANKEATEQEVIDQLRQVYSTNLGQVVDIVVSHQGVATKSQLVNQLMSTLVLPAPEHYRPLLRRLATLGNGCAEVAYRAQQLLEHSLLSELRAIVARALSGLDMFAGGQLSELDLLGSDFLETPAPAELSVLTRRPTVVEGLYSGLGSGAALTATQLDIKMKLLVEAPAAVEDALASLLDHHDATLQTRALQTYVKRVYYPALLRDPEIHALEGVLCALWVHTHPTLSQAPHAHSSLSVAAIVPALVALPAALAAIEDLIEGSALASIPRGTLHVMLTKPGEAGLALSKDAETHCDAAEVAVASFHEAAIGESLVSADPRATATAVCSQLRAVQAALLDSGYESVSVLSKHGGLAPLRIGSWRQKAPGKPPGYVPDALLCAVEPPAAQLLELSRLAAFGEGLTYAPSRNRQCHLYAVTQRRDPRSLALKRVFVRGLVRQLGKPALLAATYKGDAAAIATAAMEELESTLVDTLTQLERSSPATPGEKGEAARADWAHVFLSVLPQLPLSTLADEGRVAAALRTAGATVTARHGAGLRRAAVAQWEVRLPVPDSSGAWRLVVSSPTGHEIGEDSVQIYREMMHPNGEVIYQSRHSKHESAGPLHGQPILAPYPPLEGLQQKRLAARRHKTTYAYDFPTVFGNALRELWTARAIAGEPCAVPKGRLVEVEELVMPPGSTHQHPKPMMAVSRPVGQNDVGMIAWTLTLKTPECPQGRKIVAVSNDITYNSGAFGTKEDAVFRAATEHALEEKLPLIYLAANAGARVGLAQEVKQCLQVEWNNPADPTKGFKYVYLSDADYSSIAARADTAVLKAEAFFADSGERRWRVTDVVGAEDGLGVECLSGSGAIASAYARAFRDGFTLTLVSGRTVGIGAYLARLGRRCIQRADQPIILTGYAALNKLLGREVYTSHMQLGGPKVMAVNGVSHHVVEDDLAGCAAVLQWLSFVPAVLGSQPPMLATSDPVERSIGYEPRPGEKLDPRAAIAGRGPSAPVPAGGEPWASGLFDRGSWIECQAGWARSVVVGRARLGGVPVGVIAVETQTVMLNIPADPGAPDSSERIIPQAGQVWFPDSALKTAHAMEEFDREGLPLFVLANWRGFSGGQRDLFEGVLQAGSLIVEALRTYRQPVTVYLPPGAELRGGAWVVVDGQINAEQVEMYADPIARGGVLEPEGIVEIKFRAPDLVKAMHRLDPVIARIKEEDGPDADAAIRAREAVLLPVYRQVAVAFAEMHDTPVRMVAKGVLHGIVPWAQARLFLATRLRRRLAEEEIIKHITTTDGSIRRAQALGLLRSWYLGMPHVKGTPCAPASQAAGVVLDLARSAADEGEARAWADDSAFLAWAEVGGGASVIAAELKALRAAAASRAVQSLTRSVEGREGLLSALERAIKDDAPLRLQLELLLRPATVLPRKPREH</sequence>
<evidence type="ECO:0000259" key="20">
    <source>
        <dbReference type="PROSITE" id="PS50989"/>
    </source>
</evidence>
<dbReference type="InterPro" id="IPR013537">
    <property type="entry name" value="AcCoA_COase_cen"/>
</dbReference>
<feature type="domain" description="Lipoyl-binding" evidence="16">
    <location>
        <begin position="727"/>
        <end position="801"/>
    </location>
</feature>
<evidence type="ECO:0000256" key="1">
    <source>
        <dbReference type="ARBA" id="ARBA00001953"/>
    </source>
</evidence>
<feature type="domain" description="CoA carboxyltransferase N-terminal" evidence="19">
    <location>
        <begin position="1606"/>
        <end position="1953"/>
    </location>
</feature>
<evidence type="ECO:0000256" key="9">
    <source>
        <dbReference type="ARBA" id="ARBA00023160"/>
    </source>
</evidence>
<dbReference type="Proteomes" id="UP001491310">
    <property type="component" value="Unassembled WGS sequence"/>
</dbReference>
<evidence type="ECO:0000256" key="2">
    <source>
        <dbReference type="ARBA" id="ARBA00004956"/>
    </source>
</evidence>
<keyword evidence="6" id="KW-0276">Fatty acid metabolism</keyword>
<protein>
    <recommendedName>
        <fullName evidence="23">Acetyl-CoA carboxylase</fullName>
    </recommendedName>
</protein>
<gene>
    <name evidence="21" type="ORF">WJX75_007059</name>
</gene>
<evidence type="ECO:0000256" key="12">
    <source>
        <dbReference type="ARBA" id="ARBA00048065"/>
    </source>
</evidence>
<dbReference type="Gene3D" id="3.30.1490.20">
    <property type="entry name" value="ATP-grasp fold, A domain"/>
    <property type="match status" value="1"/>
</dbReference>
<dbReference type="SUPFAM" id="SSF51246">
    <property type="entry name" value="Rudiment single hybrid motif"/>
    <property type="match status" value="1"/>
</dbReference>
<evidence type="ECO:0000256" key="14">
    <source>
        <dbReference type="PROSITE-ProRule" id="PRU00409"/>
    </source>
</evidence>
<dbReference type="Gene3D" id="2.40.50.100">
    <property type="match status" value="1"/>
</dbReference>
<evidence type="ECO:0000313" key="22">
    <source>
        <dbReference type="Proteomes" id="UP001491310"/>
    </source>
</evidence>
<comment type="catalytic activity">
    <reaction evidence="13">
        <text>N(6)-biotinyl-L-lysyl-[protein] + hydrogencarbonate + ATP = N(6)-carboxybiotinyl-L-lysyl-[protein] + ADP + phosphate + H(+)</text>
        <dbReference type="Rhea" id="RHEA:13501"/>
        <dbReference type="Rhea" id="RHEA-COMP:10505"/>
        <dbReference type="Rhea" id="RHEA-COMP:10506"/>
        <dbReference type="ChEBI" id="CHEBI:15378"/>
        <dbReference type="ChEBI" id="CHEBI:17544"/>
        <dbReference type="ChEBI" id="CHEBI:30616"/>
        <dbReference type="ChEBI" id="CHEBI:43474"/>
        <dbReference type="ChEBI" id="CHEBI:83144"/>
        <dbReference type="ChEBI" id="CHEBI:83145"/>
        <dbReference type="ChEBI" id="CHEBI:456216"/>
        <dbReference type="EC" id="6.3.4.14"/>
    </reaction>
</comment>
<evidence type="ECO:0000259" key="17">
    <source>
        <dbReference type="PROSITE" id="PS50975"/>
    </source>
</evidence>
<keyword evidence="9" id="KW-0275">Fatty acid biosynthesis</keyword>
<dbReference type="Gene3D" id="3.90.1770.10">
    <property type="entry name" value="PreATP-grasp domain"/>
    <property type="match status" value="1"/>
</dbReference>
<dbReference type="PROSITE" id="PS00867">
    <property type="entry name" value="CPSASE_2"/>
    <property type="match status" value="1"/>
</dbReference>
<evidence type="ECO:0000259" key="16">
    <source>
        <dbReference type="PROSITE" id="PS50968"/>
    </source>
</evidence>
<reference evidence="21 22" key="1">
    <citation type="journal article" date="2024" name="Nat. Commun.">
        <title>Phylogenomics reveals the evolutionary origins of lichenization in chlorophyte algae.</title>
        <authorList>
            <person name="Puginier C."/>
            <person name="Libourel C."/>
            <person name="Otte J."/>
            <person name="Skaloud P."/>
            <person name="Haon M."/>
            <person name="Grisel S."/>
            <person name="Petersen M."/>
            <person name="Berrin J.G."/>
            <person name="Delaux P.M."/>
            <person name="Dal Grande F."/>
            <person name="Keller J."/>
        </authorList>
    </citation>
    <scope>NUCLEOTIDE SEQUENCE [LARGE SCALE GENOMIC DNA]</scope>
    <source>
        <strain evidence="21 22">SAG 216-7</strain>
    </source>
</reference>
<evidence type="ECO:0000256" key="3">
    <source>
        <dbReference type="ARBA" id="ARBA00022516"/>
    </source>
</evidence>
<dbReference type="PANTHER" id="PTHR45728:SF3">
    <property type="entry name" value="ACETYL-COA CARBOXYLASE"/>
    <property type="match status" value="1"/>
</dbReference>
<dbReference type="PROSITE" id="PS00866">
    <property type="entry name" value="CPSASE_1"/>
    <property type="match status" value="1"/>
</dbReference>
<dbReference type="Pfam" id="PF02785">
    <property type="entry name" value="Biotin_carb_C"/>
    <property type="match status" value="1"/>
</dbReference>
<evidence type="ECO:0008006" key="23">
    <source>
        <dbReference type="Google" id="ProtNLM"/>
    </source>
</evidence>
<dbReference type="InterPro" id="IPR005481">
    <property type="entry name" value="BC-like_N"/>
</dbReference>
<dbReference type="Pfam" id="PF08326">
    <property type="entry name" value="ACC_central"/>
    <property type="match status" value="2"/>
</dbReference>
<proteinExistence type="predicted"/>
<name>A0ABR2Z581_9CHLO</name>
<evidence type="ECO:0000256" key="11">
    <source>
        <dbReference type="ARBA" id="ARBA00023268"/>
    </source>
</evidence>
<dbReference type="Gene3D" id="3.90.226.10">
    <property type="entry name" value="2-enoyl-CoA Hydratase, Chain A, domain 1"/>
    <property type="match status" value="2"/>
</dbReference>
<evidence type="ECO:0000256" key="13">
    <source>
        <dbReference type="ARBA" id="ARBA00048600"/>
    </source>
</evidence>
<evidence type="ECO:0000259" key="19">
    <source>
        <dbReference type="PROSITE" id="PS50980"/>
    </source>
</evidence>
<comment type="pathway">
    <text evidence="2">Lipid metabolism; malonyl-CoA biosynthesis; malonyl-CoA from acetyl-CoA: step 1/1.</text>
</comment>
<dbReference type="InterPro" id="IPR000089">
    <property type="entry name" value="Biotin_lipoyl"/>
</dbReference>
<dbReference type="Pfam" id="PF00364">
    <property type="entry name" value="Biotin_lipoyl"/>
    <property type="match status" value="1"/>
</dbReference>
<dbReference type="Gene3D" id="3.30.470.20">
    <property type="entry name" value="ATP-grasp fold, B domain"/>
    <property type="match status" value="1"/>
</dbReference>
<feature type="domain" description="CoA carboxyltransferase C-terminal" evidence="20">
    <location>
        <begin position="1970"/>
        <end position="2269"/>
    </location>
</feature>
<dbReference type="EMBL" id="JALJOT010000001">
    <property type="protein sequence ID" value="KAK9918805.1"/>
    <property type="molecule type" value="Genomic_DNA"/>
</dbReference>
<dbReference type="Gene3D" id="2.40.460.10">
    <property type="entry name" value="Biotin dependent carboxylase carboxyltransferase"/>
    <property type="match status" value="1"/>
</dbReference>
<dbReference type="PROSITE" id="PS50968">
    <property type="entry name" value="BIOTINYL_LIPOYL"/>
    <property type="match status" value="1"/>
</dbReference>
<dbReference type="Pfam" id="PF21385">
    <property type="entry name" value="ACCA_BT"/>
    <property type="match status" value="1"/>
</dbReference>
<comment type="catalytic activity">
    <reaction evidence="12">
        <text>hydrogencarbonate + acetyl-CoA + ATP = malonyl-CoA + ADP + phosphate + H(+)</text>
        <dbReference type="Rhea" id="RHEA:11308"/>
        <dbReference type="ChEBI" id="CHEBI:15378"/>
        <dbReference type="ChEBI" id="CHEBI:17544"/>
        <dbReference type="ChEBI" id="CHEBI:30616"/>
        <dbReference type="ChEBI" id="CHEBI:43474"/>
        <dbReference type="ChEBI" id="CHEBI:57288"/>
        <dbReference type="ChEBI" id="CHEBI:57384"/>
        <dbReference type="ChEBI" id="CHEBI:456216"/>
        <dbReference type="EC" id="6.4.1.2"/>
    </reaction>
</comment>
<evidence type="ECO:0000256" key="7">
    <source>
        <dbReference type="ARBA" id="ARBA00022840"/>
    </source>
</evidence>
<dbReference type="InterPro" id="IPR016185">
    <property type="entry name" value="PreATP-grasp_dom_sf"/>
</dbReference>
<keyword evidence="22" id="KW-1185">Reference proteome</keyword>
<dbReference type="SUPFAM" id="SSF52096">
    <property type="entry name" value="ClpP/crotonase"/>
    <property type="match status" value="2"/>
</dbReference>
<dbReference type="SMART" id="SM00878">
    <property type="entry name" value="Biotin_carb_C"/>
    <property type="match status" value="1"/>
</dbReference>
<keyword evidence="5 14" id="KW-0547">Nucleotide-binding</keyword>
<dbReference type="Gene3D" id="3.40.50.20">
    <property type="match status" value="1"/>
</dbReference>
<comment type="cofactor">
    <cofactor evidence="1">
        <name>biotin</name>
        <dbReference type="ChEBI" id="CHEBI:57586"/>
    </cofactor>
</comment>
<dbReference type="InterPro" id="IPR011764">
    <property type="entry name" value="Biotin_carboxylation_dom"/>
</dbReference>
<dbReference type="Pfam" id="PF01039">
    <property type="entry name" value="Carboxyl_trans"/>
    <property type="match status" value="1"/>
</dbReference>
<evidence type="ECO:0000256" key="10">
    <source>
        <dbReference type="ARBA" id="ARBA00023267"/>
    </source>
</evidence>
<dbReference type="InterPro" id="IPR011763">
    <property type="entry name" value="COA_CT_C"/>
</dbReference>
<dbReference type="SUPFAM" id="SSF56059">
    <property type="entry name" value="Glutathione synthetase ATP-binding domain-like"/>
    <property type="match status" value="1"/>
</dbReference>
<feature type="domain" description="Biotin carboxylation" evidence="18">
    <location>
        <begin position="102"/>
        <end position="600"/>
    </location>
</feature>
<dbReference type="SUPFAM" id="SSF52440">
    <property type="entry name" value="PreATP-grasp domain"/>
    <property type="match status" value="1"/>
</dbReference>
<accession>A0ABR2Z581</accession>
<dbReference type="InterPro" id="IPR011054">
    <property type="entry name" value="Rudment_hybrid_motif"/>
</dbReference>
<feature type="domain" description="ATP-grasp" evidence="17">
    <location>
        <begin position="257"/>
        <end position="449"/>
    </location>
</feature>
<dbReference type="Pfam" id="PF02786">
    <property type="entry name" value="CPSase_L_D2"/>
    <property type="match status" value="1"/>
</dbReference>
<keyword evidence="11" id="KW-0511">Multifunctional enzyme</keyword>
<dbReference type="InterPro" id="IPR034733">
    <property type="entry name" value="AcCoA_carboxyl_beta"/>
</dbReference>
<comment type="caution">
    <text evidence="21">The sequence shown here is derived from an EMBL/GenBank/DDBJ whole genome shotgun (WGS) entry which is preliminary data.</text>
</comment>
<keyword evidence="8" id="KW-0443">Lipid metabolism</keyword>